<keyword evidence="3" id="KW-0560">Oxidoreductase</keyword>
<gene>
    <name evidence="5" type="ORF">GCM10023153_01070</name>
</gene>
<dbReference type="InterPro" id="IPR050765">
    <property type="entry name" value="Riboflavin_Biosynth_HTPR"/>
</dbReference>
<keyword evidence="2" id="KW-0521">NADP</keyword>
<dbReference type="EMBL" id="BAABFX010000005">
    <property type="protein sequence ID" value="GAA4386988.1"/>
    <property type="molecule type" value="Genomic_DNA"/>
</dbReference>
<dbReference type="InterPro" id="IPR002734">
    <property type="entry name" value="RibDG_C"/>
</dbReference>
<comment type="pathway">
    <text evidence="1">Cofactor biosynthesis; riboflavin biosynthesis.</text>
</comment>
<comment type="caution">
    <text evidence="5">The sequence shown here is derived from an EMBL/GenBank/DDBJ whole genome shotgun (WGS) entry which is preliminary data.</text>
</comment>
<evidence type="ECO:0000259" key="4">
    <source>
        <dbReference type="Pfam" id="PF01872"/>
    </source>
</evidence>
<dbReference type="PANTHER" id="PTHR38011">
    <property type="entry name" value="DIHYDROFOLATE REDUCTASE FAMILY PROTEIN (AFU_ORTHOLOGUE AFUA_8G06820)"/>
    <property type="match status" value="1"/>
</dbReference>
<accession>A0ABP8J8S4</accession>
<name>A0ABP8J8S4_9MICO</name>
<reference evidence="6" key="1">
    <citation type="journal article" date="2019" name="Int. J. Syst. Evol. Microbiol.">
        <title>The Global Catalogue of Microorganisms (GCM) 10K type strain sequencing project: providing services to taxonomists for standard genome sequencing and annotation.</title>
        <authorList>
            <consortium name="The Broad Institute Genomics Platform"/>
            <consortium name="The Broad Institute Genome Sequencing Center for Infectious Disease"/>
            <person name="Wu L."/>
            <person name="Ma J."/>
        </authorList>
    </citation>
    <scope>NUCLEOTIDE SEQUENCE [LARGE SCALE GENOMIC DNA]</scope>
    <source>
        <strain evidence="6">JCM 17738</strain>
    </source>
</reference>
<organism evidence="5 6">
    <name type="scientific">Ornithinibacter aureus</name>
    <dbReference type="NCBI Taxonomy" id="622664"/>
    <lineage>
        <taxon>Bacteria</taxon>
        <taxon>Bacillati</taxon>
        <taxon>Actinomycetota</taxon>
        <taxon>Actinomycetes</taxon>
        <taxon>Micrococcales</taxon>
        <taxon>Intrasporangiaceae</taxon>
        <taxon>Ornithinibacter</taxon>
    </lineage>
</organism>
<evidence type="ECO:0000313" key="5">
    <source>
        <dbReference type="EMBL" id="GAA4386988.1"/>
    </source>
</evidence>
<dbReference type="Gene3D" id="3.40.430.10">
    <property type="entry name" value="Dihydrofolate Reductase, subunit A"/>
    <property type="match status" value="1"/>
</dbReference>
<evidence type="ECO:0000256" key="2">
    <source>
        <dbReference type="ARBA" id="ARBA00022857"/>
    </source>
</evidence>
<feature type="domain" description="Bacterial bifunctional deaminase-reductase C-terminal" evidence="4">
    <location>
        <begin position="68"/>
        <end position="254"/>
    </location>
</feature>
<dbReference type="SUPFAM" id="SSF53597">
    <property type="entry name" value="Dihydrofolate reductase-like"/>
    <property type="match status" value="1"/>
</dbReference>
<evidence type="ECO:0000256" key="1">
    <source>
        <dbReference type="ARBA" id="ARBA00005104"/>
    </source>
</evidence>
<dbReference type="Pfam" id="PF01872">
    <property type="entry name" value="RibD_C"/>
    <property type="match status" value="1"/>
</dbReference>
<proteinExistence type="predicted"/>
<dbReference type="Proteomes" id="UP001500390">
    <property type="component" value="Unassembled WGS sequence"/>
</dbReference>
<protein>
    <submittedName>
        <fullName evidence="5">Pyrimidine reductase family protein</fullName>
    </submittedName>
</protein>
<evidence type="ECO:0000313" key="6">
    <source>
        <dbReference type="Proteomes" id="UP001500390"/>
    </source>
</evidence>
<sequence>MLFFAPLPIAASLQTRCLDGPESSRSASLVPCDTHGMRVLLDPRRPSHPGARVTAAELADLYAFPRRRWVRSNFVSTLDGSAVGADGLSGSINTPADNRVFALQRSLCQAVLVGAGTVRAEGYERLEPTRARPVPPALVVVSASGRVPEGLRTPTAGRGAGVLVTCESAGERALARARSVLGADAVLVAGGAQVDLARALDALAERGLGQVLCEGGPSLFASALSAGVVDEVALSLAPTVVGGDGTRVTSGPSLGDADGIHLTPRLLLEEAGTMLGLWRVRT</sequence>
<dbReference type="PANTHER" id="PTHR38011:SF7">
    <property type="entry name" value="2,5-DIAMINO-6-RIBOSYLAMINO-4(3H)-PYRIMIDINONE 5'-PHOSPHATE REDUCTASE"/>
    <property type="match status" value="1"/>
</dbReference>
<dbReference type="InterPro" id="IPR024072">
    <property type="entry name" value="DHFR-like_dom_sf"/>
</dbReference>
<evidence type="ECO:0000256" key="3">
    <source>
        <dbReference type="ARBA" id="ARBA00023002"/>
    </source>
</evidence>
<keyword evidence="6" id="KW-1185">Reference proteome</keyword>